<dbReference type="EMBL" id="JBHRYJ010000001">
    <property type="protein sequence ID" value="MFC3674612.1"/>
    <property type="molecule type" value="Genomic_DNA"/>
</dbReference>
<feature type="domain" description="Putative DNA-binding" evidence="1">
    <location>
        <begin position="7"/>
        <end position="97"/>
    </location>
</feature>
<evidence type="ECO:0000313" key="3">
    <source>
        <dbReference type="Proteomes" id="UP001595711"/>
    </source>
</evidence>
<dbReference type="InterPro" id="IPR044922">
    <property type="entry name" value="DUF2063_N_sf"/>
</dbReference>
<sequence>MNALLDRQREFAAALTGSLHSIAEKVIGDAIPAEGRVQIYANHFRVSLLDALAGTFPVTRALVGEAFFAQTARAFLIFEPPRSPVVAQYGAGFPTFLAALPDLGGHNYLPDVAAFEWALNVAYHAEDAALLRPEDLPDPDAVGRMRFPLHPSAQRLSTPFPITQIWQVHQPDAEPVDRIVLTDGGERLLIWRQEIDVCWRKLEPGEDQFLAHLAAGDPLGTAALAAAAADDAFDFAGSFTWMLDSSIFVQAAPLSDPS</sequence>
<accession>A0ABV7VC26</accession>
<keyword evidence="3" id="KW-1185">Reference proteome</keyword>
<organism evidence="2 3">
    <name type="scientific">Ferrovibrio xuzhouensis</name>
    <dbReference type="NCBI Taxonomy" id="1576914"/>
    <lineage>
        <taxon>Bacteria</taxon>
        <taxon>Pseudomonadati</taxon>
        <taxon>Pseudomonadota</taxon>
        <taxon>Alphaproteobacteria</taxon>
        <taxon>Rhodospirillales</taxon>
        <taxon>Rhodospirillaceae</taxon>
        <taxon>Ferrovibrio</taxon>
    </lineage>
</organism>
<gene>
    <name evidence="2" type="ORF">ACFOOQ_03595</name>
</gene>
<protein>
    <submittedName>
        <fullName evidence="2">DUF2063 domain-containing protein</fullName>
    </submittedName>
</protein>
<evidence type="ECO:0000259" key="1">
    <source>
        <dbReference type="Pfam" id="PF09836"/>
    </source>
</evidence>
<dbReference type="Proteomes" id="UP001595711">
    <property type="component" value="Unassembled WGS sequence"/>
</dbReference>
<dbReference type="InterPro" id="IPR018640">
    <property type="entry name" value="DUF2063"/>
</dbReference>
<dbReference type="RefSeq" id="WP_379721898.1">
    <property type="nucleotide sequence ID" value="NZ_JBHRYJ010000001.1"/>
</dbReference>
<evidence type="ECO:0000313" key="2">
    <source>
        <dbReference type="EMBL" id="MFC3674612.1"/>
    </source>
</evidence>
<comment type="caution">
    <text evidence="2">The sequence shown here is derived from an EMBL/GenBank/DDBJ whole genome shotgun (WGS) entry which is preliminary data.</text>
</comment>
<dbReference type="Gene3D" id="1.10.150.690">
    <property type="entry name" value="DUF2063"/>
    <property type="match status" value="1"/>
</dbReference>
<reference evidence="3" key="1">
    <citation type="journal article" date="2019" name="Int. J. Syst. Evol. Microbiol.">
        <title>The Global Catalogue of Microorganisms (GCM) 10K type strain sequencing project: providing services to taxonomists for standard genome sequencing and annotation.</title>
        <authorList>
            <consortium name="The Broad Institute Genomics Platform"/>
            <consortium name="The Broad Institute Genome Sequencing Center for Infectious Disease"/>
            <person name="Wu L."/>
            <person name="Ma J."/>
        </authorList>
    </citation>
    <scope>NUCLEOTIDE SEQUENCE [LARGE SCALE GENOMIC DNA]</scope>
    <source>
        <strain evidence="3">KCTC 42182</strain>
    </source>
</reference>
<proteinExistence type="predicted"/>
<name>A0ABV7VC26_9PROT</name>
<dbReference type="Pfam" id="PF09836">
    <property type="entry name" value="DUF2063"/>
    <property type="match status" value="1"/>
</dbReference>